<dbReference type="AlphaFoldDB" id="A0A5J4TB85"/>
<protein>
    <submittedName>
        <fullName evidence="1">Uncharacterized protein</fullName>
    </submittedName>
</protein>
<sequence length="66" mass="7604">MKETENEIIIIILEAASNAPKDYYTAIRAASVFRKSYPEIRDLSNGDVSRGMYDSASLRNVWRNYE</sequence>
<gene>
    <name evidence="1" type="ORF">EZS28_048945</name>
</gene>
<name>A0A5J4TB85_9EUKA</name>
<evidence type="ECO:0000313" key="2">
    <source>
        <dbReference type="Proteomes" id="UP000324800"/>
    </source>
</evidence>
<dbReference type="Proteomes" id="UP000324800">
    <property type="component" value="Unassembled WGS sequence"/>
</dbReference>
<dbReference type="EMBL" id="SNRW01034487">
    <property type="protein sequence ID" value="KAA6355528.1"/>
    <property type="molecule type" value="Genomic_DNA"/>
</dbReference>
<organism evidence="1 2">
    <name type="scientific">Streblomastix strix</name>
    <dbReference type="NCBI Taxonomy" id="222440"/>
    <lineage>
        <taxon>Eukaryota</taxon>
        <taxon>Metamonada</taxon>
        <taxon>Preaxostyla</taxon>
        <taxon>Oxymonadida</taxon>
        <taxon>Streblomastigidae</taxon>
        <taxon>Streblomastix</taxon>
    </lineage>
</organism>
<accession>A0A5J4TB85</accession>
<reference evidence="1 2" key="1">
    <citation type="submission" date="2019-03" db="EMBL/GenBank/DDBJ databases">
        <title>Single cell metagenomics reveals metabolic interactions within the superorganism composed of flagellate Streblomastix strix and complex community of Bacteroidetes bacteria on its surface.</title>
        <authorList>
            <person name="Treitli S.C."/>
            <person name="Kolisko M."/>
            <person name="Husnik F."/>
            <person name="Keeling P."/>
            <person name="Hampl V."/>
        </authorList>
    </citation>
    <scope>NUCLEOTIDE SEQUENCE [LARGE SCALE GENOMIC DNA]</scope>
    <source>
        <strain evidence="1">ST1C</strain>
    </source>
</reference>
<proteinExistence type="predicted"/>
<evidence type="ECO:0000313" key="1">
    <source>
        <dbReference type="EMBL" id="KAA6355528.1"/>
    </source>
</evidence>
<comment type="caution">
    <text evidence="1">The sequence shown here is derived from an EMBL/GenBank/DDBJ whole genome shotgun (WGS) entry which is preliminary data.</text>
</comment>